<organism evidence="7 8">
    <name type="scientific">Hevea brasiliensis</name>
    <name type="common">Para rubber tree</name>
    <name type="synonym">Siphonia brasiliensis</name>
    <dbReference type="NCBI Taxonomy" id="3981"/>
    <lineage>
        <taxon>Eukaryota</taxon>
        <taxon>Viridiplantae</taxon>
        <taxon>Streptophyta</taxon>
        <taxon>Embryophyta</taxon>
        <taxon>Tracheophyta</taxon>
        <taxon>Spermatophyta</taxon>
        <taxon>Magnoliopsida</taxon>
        <taxon>eudicotyledons</taxon>
        <taxon>Gunneridae</taxon>
        <taxon>Pentapetalae</taxon>
        <taxon>rosids</taxon>
        <taxon>fabids</taxon>
        <taxon>Malpighiales</taxon>
        <taxon>Euphorbiaceae</taxon>
        <taxon>Crotonoideae</taxon>
        <taxon>Micrandreae</taxon>
        <taxon>Hevea</taxon>
    </lineage>
</organism>
<gene>
    <name evidence="7" type="ORF">GH714_000429</name>
</gene>
<reference evidence="7 8" key="1">
    <citation type="journal article" date="2020" name="Mol. Plant">
        <title>The Chromosome-Based Rubber Tree Genome Provides New Insights into Spurge Genome Evolution and Rubber Biosynthesis.</title>
        <authorList>
            <person name="Liu J."/>
            <person name="Shi C."/>
            <person name="Shi C.C."/>
            <person name="Li W."/>
            <person name="Zhang Q.J."/>
            <person name="Zhang Y."/>
            <person name="Li K."/>
            <person name="Lu H.F."/>
            <person name="Shi C."/>
            <person name="Zhu S.T."/>
            <person name="Xiao Z.Y."/>
            <person name="Nan H."/>
            <person name="Yue Y."/>
            <person name="Zhu X.G."/>
            <person name="Wu Y."/>
            <person name="Hong X.N."/>
            <person name="Fan G.Y."/>
            <person name="Tong Y."/>
            <person name="Zhang D."/>
            <person name="Mao C.L."/>
            <person name="Liu Y.L."/>
            <person name="Hao S.J."/>
            <person name="Liu W.Q."/>
            <person name="Lv M.Q."/>
            <person name="Zhang H.B."/>
            <person name="Liu Y."/>
            <person name="Hu-Tang G.R."/>
            <person name="Wang J.P."/>
            <person name="Wang J.H."/>
            <person name="Sun Y.H."/>
            <person name="Ni S.B."/>
            <person name="Chen W.B."/>
            <person name="Zhang X.C."/>
            <person name="Jiao Y.N."/>
            <person name="Eichler E.E."/>
            <person name="Li G.H."/>
            <person name="Liu X."/>
            <person name="Gao L.Z."/>
        </authorList>
    </citation>
    <scope>NUCLEOTIDE SEQUENCE [LARGE SCALE GENOMIC DNA]</scope>
    <source>
        <strain evidence="8">cv. GT1</strain>
        <tissue evidence="7">Leaf</tissue>
    </source>
</reference>
<dbReference type="InterPro" id="IPR001480">
    <property type="entry name" value="Bulb-type_lectin_dom"/>
</dbReference>
<feature type="transmembrane region" description="Helical" evidence="5">
    <location>
        <begin position="247"/>
        <end position="266"/>
    </location>
</feature>
<dbReference type="PANTHER" id="PTHR47976">
    <property type="entry name" value="G-TYPE LECTIN S-RECEPTOR-LIKE SERINE/THREONINE-PROTEIN KINASE SD2-5"/>
    <property type="match status" value="1"/>
</dbReference>
<dbReference type="Gene3D" id="2.90.10.10">
    <property type="entry name" value="Bulb-type lectin domain"/>
    <property type="match status" value="2"/>
</dbReference>
<evidence type="ECO:0000256" key="2">
    <source>
        <dbReference type="ARBA" id="ARBA00023157"/>
    </source>
</evidence>
<feature type="domain" description="Bulb-type lectin" evidence="6">
    <location>
        <begin position="269"/>
        <end position="395"/>
    </location>
</feature>
<dbReference type="InterPro" id="IPR051343">
    <property type="entry name" value="G-type_lectin_kinases/EP1-like"/>
</dbReference>
<evidence type="ECO:0000259" key="6">
    <source>
        <dbReference type="PROSITE" id="PS50927"/>
    </source>
</evidence>
<dbReference type="InterPro" id="IPR036426">
    <property type="entry name" value="Bulb-type_lectin_dom_sf"/>
</dbReference>
<evidence type="ECO:0000313" key="8">
    <source>
        <dbReference type="Proteomes" id="UP000467840"/>
    </source>
</evidence>
<dbReference type="SUPFAM" id="SSF51110">
    <property type="entry name" value="alpha-D-mannose-specific plant lectins"/>
    <property type="match status" value="2"/>
</dbReference>
<name>A0A6A6N852_HEVBR</name>
<protein>
    <recommendedName>
        <fullName evidence="6">Bulb-type lectin domain-containing protein</fullName>
    </recommendedName>
</protein>
<keyword evidence="5" id="KW-0472">Membrane</keyword>
<dbReference type="PANTHER" id="PTHR47976:SF113">
    <property type="entry name" value="RECEPTOR-LIKE SERINE_THREONINE-PROTEIN KINASE"/>
    <property type="match status" value="1"/>
</dbReference>
<keyword evidence="5" id="KW-1133">Transmembrane helix</keyword>
<dbReference type="Pfam" id="PF01453">
    <property type="entry name" value="B_lectin"/>
    <property type="match status" value="1"/>
</dbReference>
<accession>A0A6A6N852</accession>
<keyword evidence="5" id="KW-0812">Transmembrane</keyword>
<keyword evidence="8" id="KW-1185">Reference proteome</keyword>
<comment type="caution">
    <text evidence="7">The sequence shown here is derived from an EMBL/GenBank/DDBJ whole genome shotgun (WGS) entry which is preliminary data.</text>
</comment>
<dbReference type="EMBL" id="JAAGAX010000002">
    <property type="protein sequence ID" value="KAF2321567.1"/>
    <property type="molecule type" value="Genomic_DNA"/>
</dbReference>
<proteinExistence type="predicted"/>
<keyword evidence="2" id="KW-1015">Disulfide bond</keyword>
<evidence type="ECO:0000313" key="7">
    <source>
        <dbReference type="EMBL" id="KAF2321567.1"/>
    </source>
</evidence>
<evidence type="ECO:0000256" key="3">
    <source>
        <dbReference type="ARBA" id="ARBA00023180"/>
    </source>
</evidence>
<dbReference type="FunFam" id="2.90.10.10:FF:000024">
    <property type="entry name" value="Uncharacterized protein"/>
    <property type="match status" value="1"/>
</dbReference>
<evidence type="ECO:0000256" key="5">
    <source>
        <dbReference type="SAM" id="Phobius"/>
    </source>
</evidence>
<feature type="transmembrane region" description="Helical" evidence="5">
    <location>
        <begin position="224"/>
        <end position="241"/>
    </location>
</feature>
<dbReference type="FunFam" id="2.90.10.10:FF:000013">
    <property type="entry name" value="G-type lectin S-receptor-like serine/threonine-protein kinase LECRK1"/>
    <property type="match status" value="1"/>
</dbReference>
<dbReference type="AlphaFoldDB" id="A0A6A6N852"/>
<feature type="region of interest" description="Disordered" evidence="4">
    <location>
        <begin position="107"/>
        <end position="129"/>
    </location>
</feature>
<dbReference type="PROSITE" id="PS50927">
    <property type="entry name" value="BULB_LECTIN"/>
    <property type="match status" value="1"/>
</dbReference>
<dbReference type="SMART" id="SM00108">
    <property type="entry name" value="B_lectin"/>
    <property type="match status" value="1"/>
</dbReference>
<evidence type="ECO:0000256" key="1">
    <source>
        <dbReference type="ARBA" id="ARBA00022729"/>
    </source>
</evidence>
<dbReference type="Proteomes" id="UP000467840">
    <property type="component" value="Chromosome 11"/>
</dbReference>
<keyword evidence="1" id="KW-0732">Signal</keyword>
<evidence type="ECO:0000256" key="4">
    <source>
        <dbReference type="SAM" id="MobiDB-lite"/>
    </source>
</evidence>
<sequence>MQLHDQSQLALADETKSLNHVEKKIGKENYMLKRPSHVSPKIEEIVNGGRKSNLSGTFDREEDRSRFSANMVLALQATSFRPERELPLKKRMYRRLKIERMEAGKEAKASVMEGNADTTTMPEQEAKKDTTSMLDNLAKTENALMPEKENLSECDGSQRSKSINCLLNQESSLPSPIIYGLQGQESGKNLFRGGMPNEVCGDHGPTKKDPAVDLELDLKLHGKFLIVSWLLALVGSKFLYFDEVTRLPSLMAFALVPLSFSLLFLLPSFALAQNGGNLTLGAFLTASDQNSSWLSPSGDFAFGFRQLNNSVDLFLLAIWYDNIPDKTIVLCYGDNPAPKNSKVELTDGGLVLTNPRGAELWRSGTTGAVTSGAMTDAGNFVLQDGPSVAWESFKNPTDTILPSQTLDRQGVLSSRYSDANFSRGRFQLKLQEDGNLVLATVNLPSTHTNEPYYESGTKGDSNSSSPGYQLIFNSSGYLYILRENRQKFTLSVEPPTGNFYHRATLNFDGVFTHYYRPKTSTGNERWTPI</sequence>
<keyword evidence="3" id="KW-0325">Glycoprotein</keyword>